<dbReference type="InterPro" id="IPR014980">
    <property type="entry name" value="DOPA_dioxygen"/>
</dbReference>
<dbReference type="Pfam" id="PF08883">
    <property type="entry name" value="DOPA_dioxygen"/>
    <property type="match status" value="1"/>
</dbReference>
<reference evidence="2" key="1">
    <citation type="journal article" date="2019" name="Int. J. Syst. Evol. Microbiol.">
        <title>The Global Catalogue of Microorganisms (GCM) 10K type strain sequencing project: providing services to taxonomists for standard genome sequencing and annotation.</title>
        <authorList>
            <consortium name="The Broad Institute Genomics Platform"/>
            <consortium name="The Broad Institute Genome Sequencing Center for Infectious Disease"/>
            <person name="Wu L."/>
            <person name="Ma J."/>
        </authorList>
    </citation>
    <scope>NUCLEOTIDE SEQUENCE [LARGE SCALE GENOMIC DNA]</scope>
    <source>
        <strain evidence="2">CGMCC 4.7277</strain>
    </source>
</reference>
<protein>
    <submittedName>
        <fullName evidence="1">DOPA 4,5-dioxygenase family protein</fullName>
    </submittedName>
</protein>
<evidence type="ECO:0000313" key="2">
    <source>
        <dbReference type="Proteomes" id="UP001596084"/>
    </source>
</evidence>
<accession>A0ABW0QCF0</accession>
<name>A0ABW0QCF0_9BURK</name>
<keyword evidence="2" id="KW-1185">Reference proteome</keyword>
<dbReference type="PANTHER" id="PTHR36423">
    <property type="entry name" value="AFR070WP"/>
    <property type="match status" value="1"/>
</dbReference>
<evidence type="ECO:0000313" key="1">
    <source>
        <dbReference type="EMBL" id="MFC5522508.1"/>
    </source>
</evidence>
<comment type="caution">
    <text evidence="1">The sequence shown here is derived from an EMBL/GenBank/DDBJ whole genome shotgun (WGS) entry which is preliminary data.</text>
</comment>
<dbReference type="PIRSF" id="PIRSF028139">
    <property type="entry name" value="DOPA-diox_rel_Mll2280"/>
    <property type="match status" value="1"/>
</dbReference>
<dbReference type="SUPFAM" id="SSF143410">
    <property type="entry name" value="DOPA-like"/>
    <property type="match status" value="1"/>
</dbReference>
<dbReference type="Proteomes" id="UP001596084">
    <property type="component" value="Unassembled WGS sequence"/>
</dbReference>
<dbReference type="PANTHER" id="PTHR36423:SF2">
    <property type="entry name" value="AFR070WP"/>
    <property type="match status" value="1"/>
</dbReference>
<sequence>MTQRPENIHSHYHAHVYFGPETVAQARALCQQAGELFKVTVGRVHEREVGPHPHWSCQLAFDSVEFERLIPWLEQHREGLDVFVHGVTGDDLADHTTHATWLGNASVLKLEMFRR</sequence>
<proteinExistence type="predicted"/>
<dbReference type="Gene3D" id="3.30.70.1240">
    <property type="entry name" value="DOPA-like domains"/>
    <property type="match status" value="1"/>
</dbReference>
<gene>
    <name evidence="1" type="ORF">ACFPP7_16550</name>
</gene>
<dbReference type="InterPro" id="IPR023389">
    <property type="entry name" value="DOPA-like_sf"/>
</dbReference>
<dbReference type="RefSeq" id="WP_068832542.1">
    <property type="nucleotide sequence ID" value="NZ_JBHSMX010000024.1"/>
</dbReference>
<organism evidence="1 2">
    <name type="scientific">Polaromonas jejuensis</name>
    <dbReference type="NCBI Taxonomy" id="457502"/>
    <lineage>
        <taxon>Bacteria</taxon>
        <taxon>Pseudomonadati</taxon>
        <taxon>Pseudomonadota</taxon>
        <taxon>Betaproteobacteria</taxon>
        <taxon>Burkholderiales</taxon>
        <taxon>Comamonadaceae</taxon>
        <taxon>Polaromonas</taxon>
    </lineage>
</organism>
<dbReference type="EMBL" id="JBHSMX010000024">
    <property type="protein sequence ID" value="MFC5522508.1"/>
    <property type="molecule type" value="Genomic_DNA"/>
</dbReference>